<dbReference type="EMBL" id="CP029480">
    <property type="protein sequence ID" value="AWV99686.1"/>
    <property type="molecule type" value="Genomic_DNA"/>
</dbReference>
<dbReference type="Gene3D" id="3.40.50.150">
    <property type="entry name" value="Vaccinia Virus protein VP39"/>
    <property type="match status" value="1"/>
</dbReference>
<dbReference type="GO" id="GO:0008171">
    <property type="term" value="F:O-methyltransferase activity"/>
    <property type="evidence" value="ECO:0007669"/>
    <property type="project" value="TreeGrafter"/>
</dbReference>
<dbReference type="PANTHER" id="PTHR36973:SF4">
    <property type="entry name" value="NODULATION PROTEIN"/>
    <property type="match status" value="1"/>
</dbReference>
<dbReference type="InterPro" id="IPR053188">
    <property type="entry name" value="FkbM_Methyltransferase"/>
</dbReference>
<name>A0A2Z4GEK7_9BACT</name>
<dbReference type="InterPro" id="IPR006342">
    <property type="entry name" value="FkbM_mtfrase"/>
</dbReference>
<dbReference type="RefSeq" id="WP_111373054.1">
    <property type="nucleotide sequence ID" value="NZ_CP029480.1"/>
</dbReference>
<evidence type="ECO:0000259" key="1">
    <source>
        <dbReference type="Pfam" id="PF05050"/>
    </source>
</evidence>
<evidence type="ECO:0000313" key="3">
    <source>
        <dbReference type="Proteomes" id="UP000249873"/>
    </source>
</evidence>
<dbReference type="NCBIfam" id="TIGR01444">
    <property type="entry name" value="fkbM_fam"/>
    <property type="match status" value="1"/>
</dbReference>
<sequence length="260" mass="29859">MLSEFFTQLLSFSFGKKSFQAFYKKLYSLSLRGMNYGIVDSGEENVLKILSLELSKSNVPLVLFDIGANVGTYTQTLLKNFPKNSRIFSFEPSKKTFQELKKNIGAEEINLFNVGLGERPESINLYSTDNNSTLASAYQRTSDENETLNIEKIEIITLDNFCQDNNIDNIDFMKVDVEGYEINVFKGASESLSNKIIKTIQFEFGGTQIQARVFLKDFYDLLSPNYILFRILKDGLEPIEKYNERLENFNYSNYLAILKK</sequence>
<dbReference type="OrthoDB" id="9812600at2"/>
<dbReference type="SUPFAM" id="SSF53335">
    <property type="entry name" value="S-adenosyl-L-methionine-dependent methyltransferases"/>
    <property type="match status" value="1"/>
</dbReference>
<feature type="domain" description="Methyltransferase FkbM" evidence="1">
    <location>
        <begin position="65"/>
        <end position="208"/>
    </location>
</feature>
<dbReference type="Pfam" id="PF05050">
    <property type="entry name" value="Methyltransf_21"/>
    <property type="match status" value="1"/>
</dbReference>
<dbReference type="PANTHER" id="PTHR36973">
    <property type="entry name" value="SLL1456 PROTEIN-RELATED"/>
    <property type="match status" value="1"/>
</dbReference>
<dbReference type="KEGG" id="als:DJ013_16505"/>
<keyword evidence="3" id="KW-1185">Reference proteome</keyword>
<organism evidence="2 3">
    <name type="scientific">Arcticibacterium luteifluviistationis</name>
    <dbReference type="NCBI Taxonomy" id="1784714"/>
    <lineage>
        <taxon>Bacteria</taxon>
        <taxon>Pseudomonadati</taxon>
        <taxon>Bacteroidota</taxon>
        <taxon>Cytophagia</taxon>
        <taxon>Cytophagales</taxon>
        <taxon>Leadbetterellaceae</taxon>
        <taxon>Arcticibacterium</taxon>
    </lineage>
</organism>
<evidence type="ECO:0000313" key="2">
    <source>
        <dbReference type="EMBL" id="AWV99686.1"/>
    </source>
</evidence>
<reference evidence="2 3" key="1">
    <citation type="submission" date="2018-05" db="EMBL/GenBank/DDBJ databases">
        <title>Complete genome sequence of Arcticibacterium luteifluviistationis SM1504T, a cytophagaceae bacterium isolated from Arctic surface seawater.</title>
        <authorList>
            <person name="Li Y."/>
            <person name="Qin Q.-L."/>
        </authorList>
    </citation>
    <scope>NUCLEOTIDE SEQUENCE [LARGE SCALE GENOMIC DNA]</scope>
    <source>
        <strain evidence="2 3">SM1504</strain>
    </source>
</reference>
<dbReference type="Proteomes" id="UP000249873">
    <property type="component" value="Chromosome"/>
</dbReference>
<dbReference type="AlphaFoldDB" id="A0A2Z4GEK7"/>
<dbReference type="InterPro" id="IPR029063">
    <property type="entry name" value="SAM-dependent_MTases_sf"/>
</dbReference>
<protein>
    <recommendedName>
        <fullName evidence="1">Methyltransferase FkbM domain-containing protein</fullName>
    </recommendedName>
</protein>
<accession>A0A2Z4GEK7</accession>
<gene>
    <name evidence="2" type="ORF">DJ013_16505</name>
</gene>
<proteinExistence type="predicted"/>